<proteinExistence type="predicted"/>
<sequence length="1410" mass="147079">MTEVASAPAVAVPLMPTHSASSAEDIHDTEVVDVLKAELEKAVKGVDVSGVGVDPAQKLDELQERVRSGDTIPEEKASKAEDPVLGLEETDADTVAANDAAVPLVDVDVAPPPPSAGPTEESVPEVQATPVGATADLDAKSGETGLGISPDASASAVEPTSEGKDAESNSESKAEPESESIPVDFAVSTQQPSETQIEAAKTEDIGEPEDIAATKTKAFAKEDAKEEVLDKVAEEPIEGQGEVNEPAEESIKEETLVGVPAHEVPLVIEAPATVEEVVKEDPSASALSVEAETKPRTLALIPVAAEAEEESPVDNDTTKDLPKEVEEEQKPTEDLVPSDSAPIEAVTPAPDAIVSEETAPAGEATQSEDDVDDAAKEEPVTEAAQETPSTNIPAVATSTNAAEPLAVDEEDKPKAVETETPAPDIRPAEEPIATGVQAEGSGVTIETEKVFEPTATPATGWTVTTEKAASSDVLAAIIDEVDELLQEESAAEAAEEVEETVPEVQAASAEEPAETQEPTAAVSDRAEVQESAVAVPGEETVEDVEPVTVAEPAETALAEQEPAASTEDEAKLEVEDDKRIPEAEEVRAPLSAGDASAATEGPIHTPEGTVGAPQAEAKPDSAEAAEAHESETIEDAEEEPEEVEVVPDVSIETPTPMSETLSFISSDEDEEDDVPVELRLAKAVGVPPEEVAKLPALSSSTPTETGAEDDATTPTKIVDETKPDEGKVEEETTAGGSQEHETPTQSILLEQPEDAEVVAPQAVNVDMNASETPERPKSPWTSSYSVITQGASPVHPEEPEEPKEEPAVEKAVDVVAELPPAEEVSQPSQVEDIQVLASVPVARAAYTQTIESVMAETPASETITDELPKPEETTVLAKSDAEQEVPTITEVHQAEPSDEPLIDEKPEAPLETVLAALAVDTSAKEVPDRPKSPWTPSYSVTQVGPGIPEPEELHLDADAPAESKLDASSEEQQAVAEEQAPSVHIDVTEVPQTDAPASESVPVIARPKSPYPPSYSVTQMGPGVVGGAATAGQLEEGGSIADSNEPEMPSTPRSELRSVTPGFDTLSEVSESSHIPNPPDSPRTDPEVTSLMEAEAKTPLVTSTEEGNKPISPLCTPLLSAKIVEGLGESSEPLTEAAVSGIEDAEPRPLLLEDDAVQEAGRPVLTEYATEETIIAAETADNHPSQAIETEDSILSAPELTIPKVGITAAHPALPVIVTNTLSTDSAYTQISDTFSPSQETGTNVTTPDIETMSVPKLHEGSEVESLGEEQSSTVTPTGTVGIGKSLGVAHTLAMRSFPSAFAQTEGPSASEQPTQVAEADTLEADTLEGDDQLSPLASRRRLESTASALAFPGGWVSSSVKKERTSLETATGVFSKPVVEGASISPVVTPPSTEPASEQSESKWRCIIM</sequence>
<feature type="region of interest" description="Disordered" evidence="1">
    <location>
        <begin position="283"/>
        <end position="440"/>
    </location>
</feature>
<feature type="region of interest" description="Disordered" evidence="1">
    <location>
        <begin position="1384"/>
        <end position="1404"/>
    </location>
</feature>
<feature type="compositionally biased region" description="Basic and acidic residues" evidence="1">
    <location>
        <begin position="316"/>
        <end position="333"/>
    </location>
</feature>
<feature type="region of interest" description="Disordered" evidence="1">
    <location>
        <begin position="106"/>
        <end position="209"/>
    </location>
</feature>
<dbReference type="EMBL" id="LNZH02000128">
    <property type="protein sequence ID" value="OCB90504.1"/>
    <property type="molecule type" value="Genomic_DNA"/>
</dbReference>
<gene>
    <name evidence="2" type="ORF">A7U60_g2297</name>
</gene>
<evidence type="ECO:0000313" key="2">
    <source>
        <dbReference type="EMBL" id="OCB90504.1"/>
    </source>
</evidence>
<feature type="region of interest" description="Disordered" evidence="1">
    <location>
        <begin position="1035"/>
        <end position="1089"/>
    </location>
</feature>
<dbReference type="Proteomes" id="UP000757232">
    <property type="component" value="Unassembled WGS sequence"/>
</dbReference>
<evidence type="ECO:0000313" key="3">
    <source>
        <dbReference type="Proteomes" id="UP000757232"/>
    </source>
</evidence>
<feature type="compositionally biased region" description="Low complexity" evidence="1">
    <location>
        <begin position="546"/>
        <end position="556"/>
    </location>
</feature>
<feature type="compositionally biased region" description="Low complexity" evidence="1">
    <location>
        <begin position="970"/>
        <end position="983"/>
    </location>
</feature>
<dbReference type="OrthoDB" id="2804751at2759"/>
<feature type="region of interest" description="Disordered" evidence="1">
    <location>
        <begin position="877"/>
        <end position="903"/>
    </location>
</feature>
<protein>
    <submittedName>
        <fullName evidence="2">Uncharacterized protein</fullName>
    </submittedName>
</protein>
<reference evidence="2" key="1">
    <citation type="submission" date="2016-06" db="EMBL/GenBank/DDBJ databases">
        <title>Draft Genome sequence of the fungus Inonotus baumii.</title>
        <authorList>
            <person name="Zhu H."/>
            <person name="Lin W."/>
        </authorList>
    </citation>
    <scope>NUCLEOTIDE SEQUENCE</scope>
    <source>
        <strain evidence="2">821</strain>
    </source>
</reference>
<name>A0A9Q5I2K7_SANBA</name>
<feature type="region of interest" description="Disordered" evidence="1">
    <location>
        <begin position="487"/>
        <end position="674"/>
    </location>
</feature>
<feature type="compositionally biased region" description="Polar residues" evidence="1">
    <location>
        <begin position="653"/>
        <end position="665"/>
    </location>
</feature>
<comment type="caution">
    <text evidence="2">The sequence shown here is derived from an EMBL/GenBank/DDBJ whole genome shotgun (WGS) entry which is preliminary data.</text>
</comment>
<feature type="compositionally biased region" description="Basic and acidic residues" evidence="1">
    <location>
        <begin position="161"/>
        <end position="176"/>
    </location>
</feature>
<evidence type="ECO:0000256" key="1">
    <source>
        <dbReference type="SAM" id="MobiDB-lite"/>
    </source>
</evidence>
<feature type="compositionally biased region" description="Basic and acidic residues" evidence="1">
    <location>
        <begin position="64"/>
        <end position="82"/>
    </location>
</feature>
<organism evidence="2 3">
    <name type="scientific">Sanghuangporus baumii</name>
    <name type="common">Phellinus baumii</name>
    <dbReference type="NCBI Taxonomy" id="108892"/>
    <lineage>
        <taxon>Eukaryota</taxon>
        <taxon>Fungi</taxon>
        <taxon>Dikarya</taxon>
        <taxon>Basidiomycota</taxon>
        <taxon>Agaricomycotina</taxon>
        <taxon>Agaricomycetes</taxon>
        <taxon>Hymenochaetales</taxon>
        <taxon>Hymenochaetaceae</taxon>
        <taxon>Sanghuangporus</taxon>
    </lineage>
</organism>
<accession>A0A9Q5I2K7</accession>
<feature type="compositionally biased region" description="Basic and acidic residues" evidence="1">
    <location>
        <begin position="568"/>
        <end position="587"/>
    </location>
</feature>
<feature type="compositionally biased region" description="Polar residues" evidence="1">
    <location>
        <begin position="779"/>
        <end position="791"/>
    </location>
</feature>
<feature type="compositionally biased region" description="Basic and acidic residues" evidence="1">
    <location>
        <begin position="922"/>
        <end position="931"/>
    </location>
</feature>
<feature type="compositionally biased region" description="Acidic residues" evidence="1">
    <location>
        <begin position="487"/>
        <end position="501"/>
    </location>
</feature>
<feature type="compositionally biased region" description="Acidic residues" evidence="1">
    <location>
        <begin position="632"/>
        <end position="645"/>
    </location>
</feature>
<feature type="region of interest" description="Disordered" evidence="1">
    <location>
        <begin position="691"/>
        <end position="807"/>
    </location>
</feature>
<feature type="compositionally biased region" description="Polar residues" evidence="1">
    <location>
        <begin position="187"/>
        <end position="196"/>
    </location>
</feature>
<feature type="compositionally biased region" description="Basic and acidic residues" evidence="1">
    <location>
        <begin position="717"/>
        <end position="730"/>
    </location>
</feature>
<feature type="region of interest" description="Disordered" evidence="1">
    <location>
        <begin position="919"/>
        <end position="1018"/>
    </location>
</feature>
<keyword evidence="3" id="KW-1185">Reference proteome</keyword>
<feature type="region of interest" description="Disordered" evidence="1">
    <location>
        <begin position="64"/>
        <end position="83"/>
    </location>
</feature>
<feature type="compositionally biased region" description="Low complexity" evidence="1">
    <location>
        <begin position="502"/>
        <end position="521"/>
    </location>
</feature>
<feature type="compositionally biased region" description="Basic and acidic residues" evidence="1">
    <location>
        <begin position="617"/>
        <end position="631"/>
    </location>
</feature>
<feature type="compositionally biased region" description="Polar residues" evidence="1">
    <location>
        <begin position="384"/>
        <end position="401"/>
    </location>
</feature>
<feature type="compositionally biased region" description="Basic and acidic residues" evidence="1">
    <location>
        <begin position="951"/>
        <end position="967"/>
    </location>
</feature>